<feature type="compositionally biased region" description="Basic and acidic residues" evidence="1">
    <location>
        <begin position="95"/>
        <end position="105"/>
    </location>
</feature>
<feature type="compositionally biased region" description="Basic residues" evidence="1">
    <location>
        <begin position="255"/>
        <end position="268"/>
    </location>
</feature>
<keyword evidence="3" id="KW-1185">Reference proteome</keyword>
<proteinExistence type="predicted"/>
<dbReference type="AlphaFoldDB" id="A0AA38LV39"/>
<feature type="region of interest" description="Disordered" evidence="1">
    <location>
        <begin position="57"/>
        <end position="280"/>
    </location>
</feature>
<feature type="compositionally biased region" description="Polar residues" evidence="1">
    <location>
        <begin position="237"/>
        <end position="251"/>
    </location>
</feature>
<evidence type="ECO:0000313" key="2">
    <source>
        <dbReference type="EMBL" id="KAI9637902.1"/>
    </source>
</evidence>
<evidence type="ECO:0000313" key="3">
    <source>
        <dbReference type="Proteomes" id="UP001164286"/>
    </source>
</evidence>
<organism evidence="2 3">
    <name type="scientific">Dioszegia hungarica</name>
    <dbReference type="NCBI Taxonomy" id="4972"/>
    <lineage>
        <taxon>Eukaryota</taxon>
        <taxon>Fungi</taxon>
        <taxon>Dikarya</taxon>
        <taxon>Basidiomycota</taxon>
        <taxon>Agaricomycotina</taxon>
        <taxon>Tremellomycetes</taxon>
        <taxon>Tremellales</taxon>
        <taxon>Bulleribasidiaceae</taxon>
        <taxon>Dioszegia</taxon>
    </lineage>
</organism>
<dbReference type="Proteomes" id="UP001164286">
    <property type="component" value="Unassembled WGS sequence"/>
</dbReference>
<dbReference type="EMBL" id="JAKWFO010000003">
    <property type="protein sequence ID" value="KAI9637902.1"/>
    <property type="molecule type" value="Genomic_DNA"/>
</dbReference>
<protein>
    <submittedName>
        <fullName evidence="2">Uncharacterized protein</fullName>
    </submittedName>
</protein>
<accession>A0AA38LV39</accession>
<evidence type="ECO:0000256" key="1">
    <source>
        <dbReference type="SAM" id="MobiDB-lite"/>
    </source>
</evidence>
<feature type="compositionally biased region" description="Polar residues" evidence="1">
    <location>
        <begin position="213"/>
        <end position="229"/>
    </location>
</feature>
<name>A0AA38LV39_9TREE</name>
<feature type="compositionally biased region" description="Low complexity" evidence="1">
    <location>
        <begin position="149"/>
        <end position="159"/>
    </location>
</feature>
<dbReference type="GeneID" id="77727500"/>
<feature type="compositionally biased region" description="Gly residues" evidence="1">
    <location>
        <begin position="73"/>
        <end position="83"/>
    </location>
</feature>
<feature type="compositionally biased region" description="Low complexity" evidence="1">
    <location>
        <begin position="198"/>
        <end position="212"/>
    </location>
</feature>
<comment type="caution">
    <text evidence="2">The sequence shown here is derived from an EMBL/GenBank/DDBJ whole genome shotgun (WGS) entry which is preliminary data.</text>
</comment>
<reference evidence="2" key="1">
    <citation type="journal article" date="2022" name="G3 (Bethesda)">
        <title>High quality genome of the basidiomycete yeast Dioszegia hungarica PDD-24b-2 isolated from cloud water.</title>
        <authorList>
            <person name="Jarrige D."/>
            <person name="Haridas S."/>
            <person name="Bleykasten-Grosshans C."/>
            <person name="Joly M."/>
            <person name="Nadalig T."/>
            <person name="Sancelme M."/>
            <person name="Vuilleumier S."/>
            <person name="Grigoriev I.V."/>
            <person name="Amato P."/>
            <person name="Bringel F."/>
        </authorList>
    </citation>
    <scope>NUCLEOTIDE SEQUENCE</scope>
    <source>
        <strain evidence="2">PDD-24b-2</strain>
    </source>
</reference>
<sequence>MASAETPNVPTTEALALSASVFASSVSSWLPANFGHKVPAADAEKEWQALLRSAGEGKDRLGLGHPALNAPKVGGGGYKGGLQGLERSLKNGKRRQGEEEKERGGKPSADAQGDEVESEEEESRASMVGKRKRQGMVDPLGGKKKKKAAATGTGTNGAAVATSGETSAQASPAMAETAQANEATPAPTTDKQVEQVEAAPATPAKTPSKANPNSPVNTKDTPKPSTIASLASCPLPSDSQQVNPSAQNSPVKSKSAIKREKKKLAKARKALEQEQQSSLS</sequence>
<dbReference type="RefSeq" id="XP_052947679.1">
    <property type="nucleotide sequence ID" value="XM_053088295.1"/>
</dbReference>
<gene>
    <name evidence="2" type="ORF">MKK02DRAFT_31448</name>
</gene>
<feature type="compositionally biased region" description="Acidic residues" evidence="1">
    <location>
        <begin position="112"/>
        <end position="122"/>
    </location>
</feature>
<feature type="compositionally biased region" description="Polar residues" evidence="1">
    <location>
        <begin position="178"/>
        <end position="190"/>
    </location>
</feature>